<feature type="domain" description="Response regulatory" evidence="3">
    <location>
        <begin position="9"/>
        <end position="121"/>
    </location>
</feature>
<dbReference type="InterPro" id="IPR000792">
    <property type="entry name" value="Tscrpt_reg_LuxR_C"/>
</dbReference>
<accession>A0AAW8D445</accession>
<dbReference type="CDD" id="cd00156">
    <property type="entry name" value="REC"/>
    <property type="match status" value="1"/>
</dbReference>
<dbReference type="SMART" id="SM00421">
    <property type="entry name" value="HTH_LUXR"/>
    <property type="match status" value="1"/>
</dbReference>
<evidence type="ECO:0000259" key="3">
    <source>
        <dbReference type="PROSITE" id="PS50110"/>
    </source>
</evidence>
<dbReference type="PANTHER" id="PTHR43214:SF42">
    <property type="entry name" value="TRANSCRIPTIONAL REGULATORY PROTEIN DESR"/>
    <property type="match status" value="1"/>
</dbReference>
<evidence type="ECO:0000313" key="5">
    <source>
        <dbReference type="EMBL" id="MDQ0179706.1"/>
    </source>
</evidence>
<dbReference type="InterPro" id="IPR016032">
    <property type="entry name" value="Sig_transdc_resp-reg_C-effctor"/>
</dbReference>
<dbReference type="InterPro" id="IPR011006">
    <property type="entry name" value="CheY-like_superfamily"/>
</dbReference>
<name>A0AAW8D445_9MICC</name>
<dbReference type="AlphaFoldDB" id="A0AAW8D445"/>
<evidence type="ECO:0000313" key="4">
    <source>
        <dbReference type="EMBL" id="MDP9903641.1"/>
    </source>
</evidence>
<keyword evidence="6" id="KW-1185">Reference proteome</keyword>
<dbReference type="SUPFAM" id="SSF46894">
    <property type="entry name" value="C-terminal effector domain of the bipartite response regulators"/>
    <property type="match status" value="1"/>
</dbReference>
<dbReference type="RefSeq" id="WP_306959095.1">
    <property type="nucleotide sequence ID" value="NZ_JAUSRG010000001.1"/>
</dbReference>
<dbReference type="SUPFAM" id="SSF52172">
    <property type="entry name" value="CheY-like"/>
    <property type="match status" value="1"/>
</dbReference>
<evidence type="ECO:0000256" key="2">
    <source>
        <dbReference type="PROSITE-ProRule" id="PRU00169"/>
    </source>
</evidence>
<dbReference type="GO" id="GO:0006355">
    <property type="term" value="P:regulation of DNA-templated transcription"/>
    <property type="evidence" value="ECO:0007669"/>
    <property type="project" value="InterPro"/>
</dbReference>
<dbReference type="Proteomes" id="UP001242995">
    <property type="component" value="Unassembled WGS sequence"/>
</dbReference>
<dbReference type="InterPro" id="IPR001789">
    <property type="entry name" value="Sig_transdc_resp-reg_receiver"/>
</dbReference>
<reference evidence="4 6" key="1">
    <citation type="submission" date="2023-07" db="EMBL/GenBank/DDBJ databases">
        <title>Sorghum-associated microbial communities from plants grown in Nebraska, USA.</title>
        <authorList>
            <person name="Schachtman D."/>
        </authorList>
    </citation>
    <scope>NUCLEOTIDE SEQUENCE</scope>
    <source>
        <strain evidence="4">DS1006</strain>
        <strain evidence="5 6">DS1016</strain>
    </source>
</reference>
<evidence type="ECO:0000256" key="1">
    <source>
        <dbReference type="ARBA" id="ARBA00023125"/>
    </source>
</evidence>
<sequence>MGAMGWVRRVLVVEDQPFMRGLVAEALRGAEFDVHDCASASEAISMFAAVDPDVLVTDIDLGTRPNGVELAHVVKALSPGCAIVFLTNYPSEAPFSELPAGSTFVNKSSLDSVDGLISAVNSTLVELPVTVTPPVESGAAKLGALTRVQLDILRLIAEGWSNAEIAKQRGSSMRSVEKAVSRTFEALGLNRNPDVNPRVAAATLYSRTFGLPAPADSDQ</sequence>
<dbReference type="EMBL" id="JAUSTF010000002">
    <property type="protein sequence ID" value="MDQ0179706.1"/>
    <property type="molecule type" value="Genomic_DNA"/>
</dbReference>
<dbReference type="Gene3D" id="3.40.50.2300">
    <property type="match status" value="1"/>
</dbReference>
<dbReference type="GO" id="GO:0000160">
    <property type="term" value="P:phosphorelay signal transduction system"/>
    <property type="evidence" value="ECO:0007669"/>
    <property type="project" value="InterPro"/>
</dbReference>
<dbReference type="Pfam" id="PF00072">
    <property type="entry name" value="Response_reg"/>
    <property type="match status" value="1"/>
</dbReference>
<evidence type="ECO:0000313" key="7">
    <source>
        <dbReference type="Proteomes" id="UP001242995"/>
    </source>
</evidence>
<keyword evidence="1 4" id="KW-0238">DNA-binding</keyword>
<dbReference type="SMART" id="SM00448">
    <property type="entry name" value="REC"/>
    <property type="match status" value="1"/>
</dbReference>
<dbReference type="PANTHER" id="PTHR43214">
    <property type="entry name" value="TWO-COMPONENT RESPONSE REGULATOR"/>
    <property type="match status" value="1"/>
</dbReference>
<organism evidence="4 7">
    <name type="scientific">Arthrobacter bambusae</name>
    <dbReference type="NCBI Taxonomy" id="1338426"/>
    <lineage>
        <taxon>Bacteria</taxon>
        <taxon>Bacillati</taxon>
        <taxon>Actinomycetota</taxon>
        <taxon>Actinomycetes</taxon>
        <taxon>Micrococcales</taxon>
        <taxon>Micrococcaceae</taxon>
        <taxon>Arthrobacter</taxon>
    </lineage>
</organism>
<dbReference type="Proteomes" id="UP001230951">
    <property type="component" value="Unassembled WGS sequence"/>
</dbReference>
<keyword evidence="2" id="KW-0597">Phosphoprotein</keyword>
<evidence type="ECO:0000313" key="6">
    <source>
        <dbReference type="Proteomes" id="UP001230951"/>
    </source>
</evidence>
<proteinExistence type="predicted"/>
<dbReference type="Gene3D" id="1.10.10.10">
    <property type="entry name" value="Winged helix-like DNA-binding domain superfamily/Winged helix DNA-binding domain"/>
    <property type="match status" value="1"/>
</dbReference>
<dbReference type="InterPro" id="IPR036388">
    <property type="entry name" value="WH-like_DNA-bd_sf"/>
</dbReference>
<dbReference type="EMBL" id="JAUSRG010000001">
    <property type="protein sequence ID" value="MDP9903641.1"/>
    <property type="molecule type" value="Genomic_DNA"/>
</dbReference>
<feature type="modified residue" description="4-aspartylphosphate" evidence="2">
    <location>
        <position position="58"/>
    </location>
</feature>
<dbReference type="InterPro" id="IPR039420">
    <property type="entry name" value="WalR-like"/>
</dbReference>
<dbReference type="Pfam" id="PF00196">
    <property type="entry name" value="GerE"/>
    <property type="match status" value="1"/>
</dbReference>
<dbReference type="GO" id="GO:0003677">
    <property type="term" value="F:DNA binding"/>
    <property type="evidence" value="ECO:0007669"/>
    <property type="project" value="UniProtKB-KW"/>
</dbReference>
<dbReference type="PROSITE" id="PS50110">
    <property type="entry name" value="RESPONSE_REGULATORY"/>
    <property type="match status" value="1"/>
</dbReference>
<comment type="caution">
    <text evidence="4">The sequence shown here is derived from an EMBL/GenBank/DDBJ whole genome shotgun (WGS) entry which is preliminary data.</text>
</comment>
<protein>
    <submittedName>
        <fullName evidence="4">DNA-binding NarL/FixJ family response regulator</fullName>
    </submittedName>
</protein>
<gene>
    <name evidence="4" type="ORF">J2S90_000581</name>
    <name evidence="5" type="ORF">J2S93_001122</name>
</gene>